<dbReference type="GO" id="GO:0008168">
    <property type="term" value="F:methyltransferase activity"/>
    <property type="evidence" value="ECO:0007669"/>
    <property type="project" value="UniProtKB-KW"/>
</dbReference>
<dbReference type="NCBIfam" id="NF003417">
    <property type="entry name" value="PRK04813.1"/>
    <property type="match status" value="7"/>
</dbReference>
<dbReference type="SUPFAM" id="SSF52777">
    <property type="entry name" value="CoA-dependent acyltransferases"/>
    <property type="match status" value="10"/>
</dbReference>
<dbReference type="SUPFAM" id="SSF53335">
    <property type="entry name" value="S-adenosyl-L-methionine-dependent methyltransferases"/>
    <property type="match status" value="1"/>
</dbReference>
<dbReference type="Pfam" id="PF00668">
    <property type="entry name" value="Condensation"/>
    <property type="match status" value="5"/>
</dbReference>
<dbReference type="InterPro" id="IPR036736">
    <property type="entry name" value="ACP-like_sf"/>
</dbReference>
<dbReference type="SUPFAM" id="SSF47336">
    <property type="entry name" value="ACP-like"/>
    <property type="match status" value="5"/>
</dbReference>
<dbReference type="PANTHER" id="PTHR45527:SF3">
    <property type="entry name" value="SIDEROPHORE SYNTHETASE (EUROFUNG)"/>
    <property type="match status" value="1"/>
</dbReference>
<dbReference type="SMART" id="SM01294">
    <property type="entry name" value="PKS_PP_betabranch"/>
    <property type="match status" value="1"/>
</dbReference>
<organism evidence="13 14">
    <name type="scientific">Cylindrodendrum hubeiense</name>
    <dbReference type="NCBI Taxonomy" id="595255"/>
    <lineage>
        <taxon>Eukaryota</taxon>
        <taxon>Fungi</taxon>
        <taxon>Dikarya</taxon>
        <taxon>Ascomycota</taxon>
        <taxon>Pezizomycotina</taxon>
        <taxon>Sordariomycetes</taxon>
        <taxon>Hypocreomycetidae</taxon>
        <taxon>Hypocreales</taxon>
        <taxon>Nectriaceae</taxon>
        <taxon>Cylindrodendrum</taxon>
    </lineage>
</organism>
<dbReference type="PANTHER" id="PTHR45527">
    <property type="entry name" value="NONRIBOSOMAL PEPTIDE SYNTHETASE"/>
    <property type="match status" value="1"/>
</dbReference>
<sequence length="5565" mass="616689">MLAVLKAGGAFVLLDPSLPEQRLQTIVDQLKCPVMLSSFDNVALSLRLFDNVIQVSWDAINEIDATVHPRRQPQPSSTAMYAVFTSGSTGVPKGVVITHANFSSAVKHQATMLGYSNDSRIFDFASYAFDLAVHDAFATFAAGGCMCIPSETDRRDDISKAIALMRATVAFLTPAVARLLDPTALPDLKTLVLGGEAVSVEDVQPWWGKVQVGNAYGPAECCIISTINHDASAPEETTYIGKGAGLVTWVVDQENHHRLLPPGCVGELLLEGPLVGRGYLNEPEKTTAAFIEDPAWLLAGDAKRPGRHGRLYKTGDLVRYNEHGTLVFVGRKDAQVKIRGQRVELGEIERWVQKYMPEANLVVAEMVVPQGKNASPTLVAFVQIPDGSSEPGSPTILHVSAGLEKNLSDHLADYMVPSVFVAAREIPLTATGKINRKRLREIGASFSVQQLAEARTARQGTKRNPTTGIEHQMQQIWARVLGIEPSAIGLDDSFFQLGGDSIAAMTLAGEARKVGFELSVAGIFKHVSLQDISHELSVARTAPSAIRATPLSGPVPQSFAQERLWFLDQLYPGLDWYLLPFAVRIRGALQLDALQAAVHALETRHETLRTTFVSQDGVDMQVVQSFHPKALNVIDIPPGDEKRLYDEIRADQSKSFNLATQPGWRVSVFRLGTEEYVLSIVLHHIISDGWSVDILQKELAAFYSSAVRGEDPLSQEKPMSVQYRDYSIWQQEQKQIDQHKIQLDYWVKQLETSRPAELLCDKPRPATLSGKANREELRIEGKLYDDLQQFCKVHHVTPFVVLLAAFRTTHFRLTGTADATIGIPNANRDRWEVHNMIGFFVNMQCIRIKIDDESFEQLVRQVHETTVASFSNQDVPFEQIVSKLQKDRDLSRNPIVQLVFALHSQKNLGKFDLEGVEMEPILEEPTSRFDLEFHFFSEEQALKGHILYSTDLYDPKTIANMVAIFKQVLKQGLSQPKTDIASLSLLAENDLSTLRTMELVDIHRTDFPRESNVVEVFRQQVASFPNKLAVKDSSTTMTYTQLDEKSDTVARWLMSKSFAPETLVGVVATRSCETIVAFLGILKANLAYLPLDVKLPMDRMRTILSSVGGHTVVLVGLGVEIPTQHLDEVEFVPIIDVLTKQARQLHEERVVAHNRPSATSLAYVMFTSGSTGKPKGVMVEHRSILRLVKESNMVQHDPSEGAMAHMSNIAFDASTWEIYATLLNGGTLICIDTIDVLEYSILPQIFIREQVRAIFITPALLKQYLLECPTAISVLNTLYIGGDRLDPQDVFEARKLFSGKIINGYGPTENTSFSTLYELPDGERCTNGVPIGRALHNSGAHVMDSHQRLVPLGVIGELVVTGDGLARGYVDPQRDVGRFVSITVAGKQIKAYRTGDYVRLRPLDGQLEYFGRIDGQIKVRGQRVELGEIEHVLRSNGAVTDAIVLLQVDVHQEPRLVSFITTREGDEQSGERQDGGDESQHVEIWEDRFDDETYTPMDQIQLENIGRDFIGWTSMYDGNDIDKEEMGEWLDDTINDMLNGKPPGHVLELGSGSGMILFNIIEGLQSYVGLDPSERAVEFISRAAKTIPTLKNKVEMYKATATDVQRLGRPVTPNLVVINSVAQYFPSQEYLFQVIEEMVQLEGVERLFIGDVRSHALYREFLVTRALHIAGDRASMDDIRRIIQDMENVELEFLVDPGFFTALPARLPELIDHVEILPKKMVATNELSCYRYAVVVYAKAKGTKREAHKVYEDTWIDFMDTGLDRQSLQQLLQQASGSAPVAVGNIPYNKTIFERHVIDALDNGADAQAGRGHSDWLSSVRQKAQSCPSLTPMELTELARDEGYRVEISWGRQHAQRGGLDAIFHRIAPINNEQRVLFDFPTDYKDRPYRSLSSHPLRQQVSQKIREQLLETLRAQLPSYMVPDIITIVEEMPVNENGKIDRRALAERIQSRPTGRTTRGLTRQPTTEAERHIQTVWGEVLNMVPATIGLDDNFFQLGGNSISAMKVVSAARKIGLQLAVADIFRDPTLHQVASHARNLINKKEHIAPFSLLGSSCDVSTLLRDLSTQYDLDTYAVQDAFPCTPLQEGLIALTLKRPGDYIMQAVMQLPADVKIGAFRNSWEEVARKMPALRTRIVQHEDLGIMQVIVNEDICWVEAAGLDSYIEADKRLPMNIGQPLVRYALIKDDVGAGKWFVWTLHHALYDGWSMSLIVDAVARVYQGHTIRQGPQFQSFIKYIQHQNEDDTVRYWVDALASCKAMSFPSLPPSVKQPKADSVIEHAFPYPKEQRLGFTTPTLIRAAWALIAAQMTNSDDVVFGATLSGRNAPVADIDDLAGPTIATVPIRVQVSRDDTVQDYLQSVHRQATEMIPFEQTGLHRIAKMSADCSQACMFQTLLAVQPQDMSNAQEVLGQWQAHDQTQQFSTYAMMLEVYLEGEGITAKARSDSRVIDPWAVVKLLERLEYTVQLLADAGPCKKVGELQLATTQDLEQIWAWNKTLPEPAEQCIHEMIQEHVEARPAAPAVCAWDGSLTYGELDHLATRVASCLIAHGLSWGTVIPLCFEKSMWTTVAMLGVLKAGCGFVLLDPFVPEQRLKAIVDQVKAKFVVASPAQTSLSLRLCHDVISISSEFLKSRDGIRVHLPSPAIESTVCVVFTSGSTGVPKGTAVTHKSAASAVHHQAKALCIGADSRVFDFASHSFDVPIFHAFMALTTGGCLCLPSDDDRKNNLQGSIVSLRATVGLLTPSVAALLSPAQMPDLQTIILGGEALQVQDVLPWWNRVQVITAYGPSECTPISTVNQHAASPNEAIHLGKGVGQVTWVVDPDHHESLLPIGCVGELLLEGPLIARGYLNDSKKTAETFIAAPSWLREGAPGRPGRCGILYKTGDLVQYNEDGSLRYIGRKDTQVKIRGQRIELGEIERRVHDCMPDASRVVVELIKLQGENTSSTLAAFIETGEDKVQRDDQNDLSEVRVLVVPVDVDDSLAVHLPRYMIPTVTFALHELPLTTTGKMDRKRLREIGMTFSAQQIADINTTTNGPKQIPETDVEKKLRDIWASVLHIEPETIGLHDSFFQLGGDSIAAMKAVGEARQQRLEVTVADIFGSPTLVDLAREAVHLHDIAPEHVAAFSLLGEGTDVPAVIKDVSARCGVDSAVVQDAYPCTALQEGLLSLALKRPGDYMLQATLELSPDVSIRAFRDTWETVVQKMPILRTRIVTHNDLGLLQVILDKDIVWAETNGLDAYLEADRLQPMNIAQPLTRYAMVKDEACNKHWFVWTVHHVLYDGWSMALMMEALNRVYQGQALTSGPQFQSFIKYTQDQGTEATAKFWRASLDKCDSSPFPALSPSVEQPKADSTVEHCFPHPRNRHLGTTTSSLVRAAWALLVGRMTSSDDVVFGVTTFGRNAPVANLETMAAPAIATVPVRVQLDMQQKVLEYTRTVQRNATEMIPFEQNGLSRISKISPDCQQACMFQTLLVIQPEHTSDAKNMLGKWDYGDQQKWFNTYALMLEVSLGPEQIVVTASFDSRVIEHWLVEKLLTRLESVIHQLDSAGSHRVLADIDAITPQDLNQLWTWNSVVPTCVDRCVHDMVRERAEDQPRALAVSAWDGELTYSELELLATRLSYQLIELGVQPDMLVPLCFEKSLWNTVAMLAVLKAGGAFVLLDASLPEQRLRTIIDQVDAHLLLSSTANMGLSSGLSNNVIQVGPDLKKQSDIPTANPLTGQAPSSASLMFAVFTSGSTGVPKGALLTHGNFSSGLEYQSQLLGFTKDSRVFDFASYAFDIAVHNVFATLVTGGCLCVPSDTDRKENIGESMSNMRVTIADLTPTVARLLDPATLPDLETLILAGEAVLVDDAARWWGQSHVVNAYGPAECNISTINGSASSPDNVVHIGKGSGLVTWIVDPRNHDVLLPPGCIGELLLEGPLVGKGYLKEPKKTAAAFIEDPAWLLKGAEDRPGRVGRLYKTGDLVCYNEDGSLRFIGRKDEQIKIRGQRVELGEIERKFEDCMPGTMQVVVEVITPKGANATSTLAVFAAMPELAQNDDDLSVTPRVLPIPRDVEDKLAEHLPRYMIPTVLFAMTELPLTATGKTNRKQLREIGGSFSIQEFVQVQSAGRGPKRQPISEAEQQLQKIWAQVLGVEASTIGLGDSFFQLGGDSIGAMKVVGEARNLGIEIAVADIFRHPWLEDAMQNTSEAKKSSASSGPILPVKTLGPVEQSYAQERLWFLEQLHPGLTWYHMPCALRFRGPIQLAALETAIHTLEERHETLRTTFMSNDGISMQAVQLFEPTGLNIVDIPLGDEEQLEQTLLKEQTTPFNLETEPGWRVSLYRLGESDYVLSIVLHHIISDGWSLDILRKELATFYSAALRGQDPLSQVDSLPIQYRDYSVWQKQQEHVDEQRRQLDYWVNQLETSQPAEIICDEPRPDALSGNAAVESLRIEGALYEKLQMFCKSHSVTAFTALLAVFRATHFRLTGINDATIGSVNANRDRWELKNMIGFFVNMQCLRIEIEDESFEQLVQQIHETSIESFANQDVSFEKIVAKLQRDRDLSRHPLVQIIFALHAQLDLGHFTLEGVEGEPIGSSLTSRFDLEFHFFQEKEALQGRVIFSTDLYNAETIANMLSVFHTMLNKALSQPTMKIASLPLLTDGDFAELDNMGLIKIDRREYPAESSIVDSFRHQVSSTPDRVAVKDSSTQFTYSELDQSGDKIVLLGPDVDPPPLLDNVEFIPIVDALRNETDMHRGANPAIKLCTPSPSSLAYVMFTSGSADKPKGIMIEHRGILRLVKGSPMMEVLPSNATMAHISNTAFNMSTWEIYATLLNGGTLICISAADLLDQRALAQTFRREKVQSAMFTPALLKQCILESADTISTLQTLYVAGDWTDPGDLVSLRSVFKGAVIHGYGPTENSVISTLYKLPEGELSANGVPIGRAISNSGVYVMDSKMRLVPLGVAGELVVTGDGLARGYTDDVQGNNERFVTVTIGGNEVRAYRTGDYARYRPSDGQLELLGRIDQQVKARGRPGRPASKKSRNIDCSLVRQPTTNAGMQMQSIWSQVLGVEANTIGLDNNFFRLGGNSISAMKVVAETRKVGIRITVADMFRRDTLEELLSQQTVNATEIEEELDQMVLVDPTTKSTLLQKVDELDIDISSEEVLDILPATSIQEKAMVSGIDGSHVRHYLHLDLGPTVDLARFKKSWDLTLERFPILRARFLPLLGKYWQVIPHKLDLPLTIQDVAEDLDQFCHDFCLKDYKEFSPTKPPFFVILFRHPVQGIRMTVHMSHAQYDGISIPIYLRSFADGYEGKSLTPGPDFSRFLLYAQYRRPQSCAYWTKLLRGSSPTCFPSMILPDSIPQGSTAKQVEVEAKLALPPLSGSTTSASLISAAWGVLLSLITGQNDVVYGHIVTGRNSILNGIEGIAGPLLNTVPVRTILSPSQTSAELLHSVQKQFMELGEADSLGFMDILEHCTDWPGGASFNFDSIIHHQNVDENPEVEVSDAISRIKWFKNQTDEAVPNIVMVSYPEGEHLRVQLHTSSHRMTAETATKILNGLGKVLWKLGTCLEMPVPSFMDEMGLSL</sequence>
<evidence type="ECO:0000256" key="11">
    <source>
        <dbReference type="SAM" id="MobiDB-lite"/>
    </source>
</evidence>
<dbReference type="CDD" id="cd19531">
    <property type="entry name" value="LCL_NRPS-like"/>
    <property type="match status" value="2"/>
</dbReference>
<gene>
    <name evidence="13" type="ORF">G7Z17_g1316</name>
</gene>
<keyword evidence="3" id="KW-0597">Phosphoprotein</keyword>
<dbReference type="FunFam" id="3.30.300.30:FF:000015">
    <property type="entry name" value="Nonribosomal peptide synthase SidD"/>
    <property type="match status" value="3"/>
</dbReference>
<keyword evidence="4" id="KW-0436">Ligase</keyword>
<name>A0A9P5HEZ9_9HYPO</name>
<feature type="domain" description="Carrier" evidence="12">
    <location>
        <begin position="4113"/>
        <end position="4189"/>
    </location>
</feature>
<keyword evidence="14" id="KW-1185">Reference proteome</keyword>
<dbReference type="Pfam" id="PF00550">
    <property type="entry name" value="PP-binding"/>
    <property type="match status" value="5"/>
</dbReference>
<dbReference type="SUPFAM" id="SSF56801">
    <property type="entry name" value="Acetyl-CoA synthetase-like"/>
    <property type="match status" value="5"/>
</dbReference>
<evidence type="ECO:0000256" key="3">
    <source>
        <dbReference type="ARBA" id="ARBA00022553"/>
    </source>
</evidence>
<dbReference type="FunFam" id="3.40.50.980:FF:000001">
    <property type="entry name" value="Non-ribosomal peptide synthetase"/>
    <property type="match status" value="1"/>
</dbReference>
<dbReference type="InterPro" id="IPR001242">
    <property type="entry name" value="Condensation_dom"/>
</dbReference>
<keyword evidence="9" id="KW-0511">Multifunctional enzyme</keyword>
<dbReference type="GO" id="GO:0032259">
    <property type="term" value="P:methylation"/>
    <property type="evidence" value="ECO:0007669"/>
    <property type="project" value="UniProtKB-KW"/>
</dbReference>
<dbReference type="Gene3D" id="2.30.38.10">
    <property type="entry name" value="Luciferase, Domain 3"/>
    <property type="match status" value="1"/>
</dbReference>
<dbReference type="FunFam" id="3.40.50.12780:FF:000014">
    <property type="entry name" value="Nonribosomal peptide synthetase 1"/>
    <property type="match status" value="2"/>
</dbReference>
<reference evidence="13" key="1">
    <citation type="submission" date="2020-03" db="EMBL/GenBank/DDBJ databases">
        <title>Draft Genome Sequence of Cylindrodendrum hubeiense.</title>
        <authorList>
            <person name="Buettner E."/>
            <person name="Kellner H."/>
        </authorList>
    </citation>
    <scope>NUCLEOTIDE SEQUENCE</scope>
    <source>
        <strain evidence="13">IHI 201604</strain>
    </source>
</reference>
<dbReference type="GO" id="GO:0043041">
    <property type="term" value="P:amino acid activation for nonribosomal peptide biosynthetic process"/>
    <property type="evidence" value="ECO:0007669"/>
    <property type="project" value="TreeGrafter"/>
</dbReference>
<dbReference type="InterPro" id="IPR010071">
    <property type="entry name" value="AA_adenyl_dom"/>
</dbReference>
<dbReference type="FunFam" id="3.30.559.30:FF:000003">
    <property type="entry name" value="Nonribosomal peptide synthase SidD"/>
    <property type="match status" value="2"/>
</dbReference>
<dbReference type="CDD" id="cd05930">
    <property type="entry name" value="A_NRPS"/>
    <property type="match status" value="1"/>
</dbReference>
<dbReference type="Pfam" id="PF00501">
    <property type="entry name" value="AMP-binding"/>
    <property type="match status" value="5"/>
</dbReference>
<dbReference type="CDD" id="cd19545">
    <property type="entry name" value="FUM14_C_NRPS-like"/>
    <property type="match status" value="2"/>
</dbReference>
<dbReference type="Gene3D" id="1.10.1200.10">
    <property type="entry name" value="ACP-like"/>
    <property type="match status" value="5"/>
</dbReference>
<evidence type="ECO:0000256" key="8">
    <source>
        <dbReference type="ARBA" id="ARBA00023026"/>
    </source>
</evidence>
<feature type="domain" description="Carrier" evidence="12">
    <location>
        <begin position="5031"/>
        <end position="5107"/>
    </location>
</feature>
<evidence type="ECO:0000313" key="13">
    <source>
        <dbReference type="EMBL" id="KAF7556526.1"/>
    </source>
</evidence>
<dbReference type="GO" id="GO:0016874">
    <property type="term" value="F:ligase activity"/>
    <property type="evidence" value="ECO:0007669"/>
    <property type="project" value="UniProtKB-KW"/>
</dbReference>
<evidence type="ECO:0000256" key="10">
    <source>
        <dbReference type="ARBA" id="ARBA00029454"/>
    </source>
</evidence>
<dbReference type="PROSITE" id="PS00455">
    <property type="entry name" value="AMP_BINDING"/>
    <property type="match status" value="2"/>
</dbReference>
<dbReference type="InterPro" id="IPR000873">
    <property type="entry name" value="AMP-dep_synth/lig_dom"/>
</dbReference>
<dbReference type="Proteomes" id="UP000722485">
    <property type="component" value="Unassembled WGS sequence"/>
</dbReference>
<keyword evidence="5" id="KW-0489">Methyltransferase</keyword>
<keyword evidence="7" id="KW-0677">Repeat</keyword>
<dbReference type="PROSITE" id="PS00012">
    <property type="entry name" value="PHOSPHOPANTETHEINE"/>
    <property type="match status" value="4"/>
</dbReference>
<dbReference type="Gene3D" id="3.30.559.30">
    <property type="entry name" value="Nonribosomal peptide synthetase, condensation domain"/>
    <property type="match status" value="5"/>
</dbReference>
<dbReference type="InterPro" id="IPR020845">
    <property type="entry name" value="AMP-binding_CS"/>
</dbReference>
<dbReference type="InterPro" id="IPR045851">
    <property type="entry name" value="AMP-bd_C_sf"/>
</dbReference>
<evidence type="ECO:0000256" key="6">
    <source>
        <dbReference type="ARBA" id="ARBA00022679"/>
    </source>
</evidence>
<comment type="similarity">
    <text evidence="10">Belongs to the NRP synthetase family.</text>
</comment>
<evidence type="ECO:0000256" key="7">
    <source>
        <dbReference type="ARBA" id="ARBA00022737"/>
    </source>
</evidence>
<dbReference type="InterPro" id="IPR029063">
    <property type="entry name" value="SAM-dependent_MTases_sf"/>
</dbReference>
<dbReference type="NCBIfam" id="TIGR01733">
    <property type="entry name" value="AA-adenyl-dom"/>
    <property type="match status" value="3"/>
</dbReference>
<protein>
    <recommendedName>
        <fullName evidence="12">Carrier domain-containing protein</fullName>
    </recommendedName>
</protein>
<evidence type="ECO:0000256" key="1">
    <source>
        <dbReference type="ARBA" id="ARBA00005179"/>
    </source>
</evidence>
<dbReference type="OrthoDB" id="416786at2759"/>
<dbReference type="EMBL" id="JAANBB010000011">
    <property type="protein sequence ID" value="KAF7556526.1"/>
    <property type="molecule type" value="Genomic_DNA"/>
</dbReference>
<dbReference type="Gene3D" id="3.30.300.30">
    <property type="match status" value="5"/>
</dbReference>
<feature type="domain" description="Carrier" evidence="12">
    <location>
        <begin position="464"/>
        <end position="540"/>
    </location>
</feature>
<comment type="pathway">
    <text evidence="1">Secondary metabolite biosynthesis.</text>
</comment>
<proteinExistence type="inferred from homology"/>
<feature type="domain" description="Carrier" evidence="12">
    <location>
        <begin position="3038"/>
        <end position="3114"/>
    </location>
</feature>
<dbReference type="CDD" id="cd05918">
    <property type="entry name" value="A_NRPS_SidN3_like"/>
    <property type="match status" value="3"/>
</dbReference>
<dbReference type="InterPro" id="IPR042099">
    <property type="entry name" value="ANL_N_sf"/>
</dbReference>
<dbReference type="InterPro" id="IPR020806">
    <property type="entry name" value="PKS_PP-bd"/>
</dbReference>
<keyword evidence="8" id="KW-0843">Virulence</keyword>
<dbReference type="GO" id="GO:0044550">
    <property type="term" value="P:secondary metabolite biosynthetic process"/>
    <property type="evidence" value="ECO:0007669"/>
    <property type="project" value="TreeGrafter"/>
</dbReference>
<dbReference type="FunFam" id="3.30.300.30:FF:000084">
    <property type="entry name" value="Enniatin synthase"/>
    <property type="match status" value="1"/>
</dbReference>
<dbReference type="Gene3D" id="3.30.559.10">
    <property type="entry name" value="Chloramphenicol acetyltransferase-like domain"/>
    <property type="match status" value="5"/>
</dbReference>
<evidence type="ECO:0000256" key="2">
    <source>
        <dbReference type="ARBA" id="ARBA00022450"/>
    </source>
</evidence>
<dbReference type="InterPro" id="IPR009081">
    <property type="entry name" value="PP-bd_ACP"/>
</dbReference>
<dbReference type="FunFam" id="1.10.1200.10:FF:000005">
    <property type="entry name" value="Nonribosomal peptide synthetase 1"/>
    <property type="match status" value="5"/>
</dbReference>
<keyword evidence="2" id="KW-0596">Phosphopantetheine</keyword>
<dbReference type="GO" id="GO:0005737">
    <property type="term" value="C:cytoplasm"/>
    <property type="evidence" value="ECO:0007669"/>
    <property type="project" value="TreeGrafter"/>
</dbReference>
<feature type="domain" description="Carrier" evidence="12">
    <location>
        <begin position="1964"/>
        <end position="2040"/>
    </location>
</feature>
<dbReference type="GO" id="GO:0031177">
    <property type="term" value="F:phosphopantetheine binding"/>
    <property type="evidence" value="ECO:0007669"/>
    <property type="project" value="InterPro"/>
</dbReference>
<dbReference type="CDD" id="cd19542">
    <property type="entry name" value="CT_NRPS-like"/>
    <property type="match status" value="1"/>
</dbReference>
<dbReference type="InterPro" id="IPR023213">
    <property type="entry name" value="CAT-like_dom_sf"/>
</dbReference>
<dbReference type="Gene3D" id="3.40.50.980">
    <property type="match status" value="2"/>
</dbReference>
<evidence type="ECO:0000256" key="9">
    <source>
        <dbReference type="ARBA" id="ARBA00023268"/>
    </source>
</evidence>
<feature type="compositionally biased region" description="Basic and acidic residues" evidence="11">
    <location>
        <begin position="1463"/>
        <end position="1482"/>
    </location>
</feature>
<evidence type="ECO:0000313" key="14">
    <source>
        <dbReference type="Proteomes" id="UP000722485"/>
    </source>
</evidence>
<accession>A0A9P5HEZ9</accession>
<dbReference type="PROSITE" id="PS50075">
    <property type="entry name" value="CARRIER"/>
    <property type="match status" value="5"/>
</dbReference>
<keyword evidence="6" id="KW-0808">Transferase</keyword>
<dbReference type="InterPro" id="IPR006162">
    <property type="entry name" value="Ppantetheine_attach_site"/>
</dbReference>
<dbReference type="Gene3D" id="3.40.50.12780">
    <property type="entry name" value="N-terminal domain of ligase-like"/>
    <property type="match status" value="4"/>
</dbReference>
<dbReference type="Gene3D" id="3.40.50.150">
    <property type="entry name" value="Vaccinia Virus protein VP39"/>
    <property type="match status" value="1"/>
</dbReference>
<feature type="region of interest" description="Disordered" evidence="11">
    <location>
        <begin position="1461"/>
        <end position="1482"/>
    </location>
</feature>
<evidence type="ECO:0000259" key="12">
    <source>
        <dbReference type="PROSITE" id="PS50075"/>
    </source>
</evidence>
<evidence type="ECO:0000256" key="4">
    <source>
        <dbReference type="ARBA" id="ARBA00022598"/>
    </source>
</evidence>
<dbReference type="SMART" id="SM00823">
    <property type="entry name" value="PKS_PP"/>
    <property type="match status" value="5"/>
</dbReference>
<evidence type="ECO:0000256" key="5">
    <source>
        <dbReference type="ARBA" id="ARBA00022603"/>
    </source>
</evidence>
<comment type="caution">
    <text evidence="13">The sequence shown here is derived from an EMBL/GenBank/DDBJ whole genome shotgun (WGS) entry which is preliminary data.</text>
</comment>